<dbReference type="Gene3D" id="3.30.200.20">
    <property type="entry name" value="Phosphorylase Kinase, domain 1"/>
    <property type="match status" value="1"/>
</dbReference>
<dbReference type="Proteomes" id="UP000694395">
    <property type="component" value="Chromosome 16"/>
</dbReference>
<dbReference type="SUPFAM" id="SSF56112">
    <property type="entry name" value="Protein kinase-like (PK-like)"/>
    <property type="match status" value="1"/>
</dbReference>
<evidence type="ECO:0000313" key="2">
    <source>
        <dbReference type="Proteomes" id="UP000694395"/>
    </source>
</evidence>
<dbReference type="AlphaFoldDB" id="A0A8K9UWQ8"/>
<dbReference type="InterPro" id="IPR011009">
    <property type="entry name" value="Kinase-like_dom_sf"/>
</dbReference>
<reference evidence="1" key="3">
    <citation type="submission" date="2025-09" db="UniProtKB">
        <authorList>
            <consortium name="Ensembl"/>
        </authorList>
    </citation>
    <scope>IDENTIFICATION</scope>
</reference>
<organism evidence="1 2">
    <name type="scientific">Oncorhynchus mykiss</name>
    <name type="common">Rainbow trout</name>
    <name type="synonym">Salmo gairdneri</name>
    <dbReference type="NCBI Taxonomy" id="8022"/>
    <lineage>
        <taxon>Eukaryota</taxon>
        <taxon>Metazoa</taxon>
        <taxon>Chordata</taxon>
        <taxon>Craniata</taxon>
        <taxon>Vertebrata</taxon>
        <taxon>Euteleostomi</taxon>
        <taxon>Actinopterygii</taxon>
        <taxon>Neopterygii</taxon>
        <taxon>Teleostei</taxon>
        <taxon>Protacanthopterygii</taxon>
        <taxon>Salmoniformes</taxon>
        <taxon>Salmonidae</taxon>
        <taxon>Salmoninae</taxon>
        <taxon>Oncorhynchus</taxon>
    </lineage>
</organism>
<sequence>MLFGADIIAFEHYQNISSKYAGGSALPYPEIVAVKCIGKRVLKGKEGMLENEIAALRRLVSCLTNTKHFFFLYTRINHPNMVAMEETFQTSSKLSLVMTLILDTQ</sequence>
<reference evidence="1" key="1">
    <citation type="submission" date="2020-07" db="EMBL/GenBank/DDBJ databases">
        <title>A long reads based de novo assembly of the rainbow trout Arlee double haploid line genome.</title>
        <authorList>
            <person name="Gao G."/>
            <person name="Palti Y."/>
        </authorList>
    </citation>
    <scope>NUCLEOTIDE SEQUENCE [LARGE SCALE GENOMIC DNA]</scope>
</reference>
<evidence type="ECO:0008006" key="3">
    <source>
        <dbReference type="Google" id="ProtNLM"/>
    </source>
</evidence>
<evidence type="ECO:0000313" key="1">
    <source>
        <dbReference type="Ensembl" id="ENSOMYP00000115641.1"/>
    </source>
</evidence>
<protein>
    <recommendedName>
        <fullName evidence="3">Protein kinase domain-containing protein</fullName>
    </recommendedName>
</protein>
<dbReference type="Ensembl" id="ENSOMYT00000136989.1">
    <property type="protein sequence ID" value="ENSOMYP00000115641.1"/>
    <property type="gene ID" value="ENSOMYG00000069042.1"/>
</dbReference>
<proteinExistence type="predicted"/>
<reference evidence="1" key="2">
    <citation type="submission" date="2025-08" db="UniProtKB">
        <authorList>
            <consortium name="Ensembl"/>
        </authorList>
    </citation>
    <scope>IDENTIFICATION</scope>
</reference>
<accession>A0A8K9UWQ8</accession>
<name>A0A8K9UWQ8_ONCMY</name>
<keyword evidence="2" id="KW-1185">Reference proteome</keyword>